<dbReference type="EMBL" id="PQIB02000013">
    <property type="protein sequence ID" value="RLM74260.1"/>
    <property type="molecule type" value="Genomic_DNA"/>
</dbReference>
<evidence type="ECO:0000256" key="1">
    <source>
        <dbReference type="SAM" id="MobiDB-lite"/>
    </source>
</evidence>
<dbReference type="Proteomes" id="UP000275267">
    <property type="component" value="Unassembled WGS sequence"/>
</dbReference>
<feature type="region of interest" description="Disordered" evidence="1">
    <location>
        <begin position="79"/>
        <end position="112"/>
    </location>
</feature>
<dbReference type="SMART" id="SM01180">
    <property type="entry name" value="DWNN"/>
    <property type="match status" value="1"/>
</dbReference>
<name>A0A3L6Q7Z5_PANMI</name>
<dbReference type="InterPro" id="IPR014891">
    <property type="entry name" value="DWNN_domain"/>
</dbReference>
<comment type="caution">
    <text evidence="3">The sequence shown here is derived from an EMBL/GenBank/DDBJ whole genome shotgun (WGS) entry which is preliminary data.</text>
</comment>
<reference evidence="4" key="1">
    <citation type="journal article" date="2019" name="Nat. Commun.">
        <title>The genome of broomcorn millet.</title>
        <authorList>
            <person name="Zou C."/>
            <person name="Miki D."/>
            <person name="Li D."/>
            <person name="Tang Q."/>
            <person name="Xiao L."/>
            <person name="Rajput S."/>
            <person name="Deng P."/>
            <person name="Jia W."/>
            <person name="Huang R."/>
            <person name="Zhang M."/>
            <person name="Sun Y."/>
            <person name="Hu J."/>
            <person name="Fu X."/>
            <person name="Schnable P.S."/>
            <person name="Li F."/>
            <person name="Zhang H."/>
            <person name="Feng B."/>
            <person name="Zhu X."/>
            <person name="Liu R."/>
            <person name="Schnable J.C."/>
            <person name="Zhu J.-K."/>
            <person name="Zhang H."/>
        </authorList>
    </citation>
    <scope>NUCLEOTIDE SEQUENCE [LARGE SCALE GENOMIC DNA]</scope>
</reference>
<accession>A0A3L6Q7Z5</accession>
<keyword evidence="4" id="KW-1185">Reference proteome</keyword>
<gene>
    <name evidence="3" type="ORF">C2845_PM15G03620</name>
</gene>
<dbReference type="STRING" id="4540.A0A3L6Q7Z5"/>
<protein>
    <recommendedName>
        <fullName evidence="2">DWNN domain-containing protein</fullName>
    </recommendedName>
</protein>
<dbReference type="Gene3D" id="3.10.20.90">
    <property type="entry name" value="Phosphatidylinositol 3-kinase Catalytic Subunit, Chain A, domain 1"/>
    <property type="match status" value="1"/>
</dbReference>
<feature type="compositionally biased region" description="Basic residues" evidence="1">
    <location>
        <begin position="88"/>
        <end position="106"/>
    </location>
</feature>
<organism evidence="3 4">
    <name type="scientific">Panicum miliaceum</name>
    <name type="common">Proso millet</name>
    <name type="synonym">Broomcorn millet</name>
    <dbReference type="NCBI Taxonomy" id="4540"/>
    <lineage>
        <taxon>Eukaryota</taxon>
        <taxon>Viridiplantae</taxon>
        <taxon>Streptophyta</taxon>
        <taxon>Embryophyta</taxon>
        <taxon>Tracheophyta</taxon>
        <taxon>Spermatophyta</taxon>
        <taxon>Magnoliopsida</taxon>
        <taxon>Liliopsida</taxon>
        <taxon>Poales</taxon>
        <taxon>Poaceae</taxon>
        <taxon>PACMAD clade</taxon>
        <taxon>Panicoideae</taxon>
        <taxon>Panicodae</taxon>
        <taxon>Paniceae</taxon>
        <taxon>Panicinae</taxon>
        <taxon>Panicum</taxon>
        <taxon>Panicum sect. Panicum</taxon>
    </lineage>
</organism>
<evidence type="ECO:0000259" key="2">
    <source>
        <dbReference type="SMART" id="SM01180"/>
    </source>
</evidence>
<dbReference type="AlphaFoldDB" id="A0A3L6Q7Z5"/>
<dbReference type="OrthoDB" id="688450at2759"/>
<proteinExistence type="predicted"/>
<dbReference type="Pfam" id="PF08783">
    <property type="entry name" value="DWNN"/>
    <property type="match status" value="1"/>
</dbReference>
<evidence type="ECO:0000313" key="4">
    <source>
        <dbReference type="Proteomes" id="UP000275267"/>
    </source>
</evidence>
<dbReference type="GO" id="GO:0008270">
    <property type="term" value="F:zinc ion binding"/>
    <property type="evidence" value="ECO:0007669"/>
    <property type="project" value="InterPro"/>
</dbReference>
<feature type="domain" description="DWNN" evidence="2">
    <location>
        <begin position="3"/>
        <end position="76"/>
    </location>
</feature>
<evidence type="ECO:0000313" key="3">
    <source>
        <dbReference type="EMBL" id="RLM74260.1"/>
    </source>
</evidence>
<sequence>MAVYYHYNSGVQTFSVPVPAPSVSIANLKSPILRTARHGHGRTHGCGQRESVARTIEEYTDGSALITRNSSTRRCWCARSPGLPRRPSQSRRPCHRGRPKQRRVMAHPRTPP</sequence>